<dbReference type="VEuPathDB" id="TrichDB:TVAG_315330"/>
<dbReference type="SUPFAM" id="SSF56112">
    <property type="entry name" value="Protein kinase-like (PK-like)"/>
    <property type="match status" value="1"/>
</dbReference>
<dbReference type="SMART" id="SM00220">
    <property type="entry name" value="S_TKc"/>
    <property type="match status" value="1"/>
</dbReference>
<dbReference type="InterPro" id="IPR011009">
    <property type="entry name" value="Kinase-like_dom_sf"/>
</dbReference>
<dbReference type="GO" id="GO:0005524">
    <property type="term" value="F:ATP binding"/>
    <property type="evidence" value="ECO:0007669"/>
    <property type="project" value="UniProtKB-KW"/>
</dbReference>
<keyword evidence="4" id="KW-0808">Transferase</keyword>
<gene>
    <name evidence="4" type="ORF">TVAG_315330</name>
</gene>
<dbReference type="PANTHER" id="PTHR24346">
    <property type="entry name" value="MAP/MICROTUBULE AFFINITY-REGULATING KINASE"/>
    <property type="match status" value="1"/>
</dbReference>
<evidence type="ECO:0000313" key="5">
    <source>
        <dbReference type="Proteomes" id="UP000001542"/>
    </source>
</evidence>
<proteinExistence type="predicted"/>
<keyword evidence="2" id="KW-0067">ATP-binding</keyword>
<organism evidence="4 5">
    <name type="scientific">Trichomonas vaginalis (strain ATCC PRA-98 / G3)</name>
    <dbReference type="NCBI Taxonomy" id="412133"/>
    <lineage>
        <taxon>Eukaryota</taxon>
        <taxon>Metamonada</taxon>
        <taxon>Parabasalia</taxon>
        <taxon>Trichomonadida</taxon>
        <taxon>Trichomonadidae</taxon>
        <taxon>Trichomonas</taxon>
    </lineage>
</organism>
<dbReference type="GO" id="GO:0007165">
    <property type="term" value="P:signal transduction"/>
    <property type="evidence" value="ECO:0000318"/>
    <property type="project" value="GO_Central"/>
</dbReference>
<protein>
    <submittedName>
        <fullName evidence="4">CAMK family protein kinase</fullName>
    </submittedName>
</protein>
<name>A2FDK2_TRIV3</name>
<dbReference type="PROSITE" id="PS00108">
    <property type="entry name" value="PROTEIN_KINASE_ST"/>
    <property type="match status" value="1"/>
</dbReference>
<dbReference type="STRING" id="5722.A2FDK2"/>
<dbReference type="VEuPathDB" id="TrichDB:TVAGG3_0571690"/>
<reference evidence="4" key="1">
    <citation type="submission" date="2006-10" db="EMBL/GenBank/DDBJ databases">
        <authorList>
            <person name="Amadeo P."/>
            <person name="Zhao Q."/>
            <person name="Wortman J."/>
            <person name="Fraser-Liggett C."/>
            <person name="Carlton J."/>
        </authorList>
    </citation>
    <scope>NUCLEOTIDE SEQUENCE</scope>
    <source>
        <strain evidence="4">G3</strain>
    </source>
</reference>
<dbReference type="EMBL" id="DS113733">
    <property type="protein sequence ID" value="EAX97031.1"/>
    <property type="molecule type" value="Genomic_DNA"/>
</dbReference>
<evidence type="ECO:0000313" key="4">
    <source>
        <dbReference type="EMBL" id="EAX97031.1"/>
    </source>
</evidence>
<dbReference type="InParanoid" id="A2FDK2"/>
<dbReference type="PANTHER" id="PTHR24346:SF30">
    <property type="entry name" value="MATERNAL EMBRYONIC LEUCINE ZIPPER KINASE"/>
    <property type="match status" value="1"/>
</dbReference>
<dbReference type="Pfam" id="PF00069">
    <property type="entry name" value="Pkinase"/>
    <property type="match status" value="1"/>
</dbReference>
<dbReference type="SMR" id="A2FDK2"/>
<reference evidence="4" key="2">
    <citation type="journal article" date="2007" name="Science">
        <title>Draft genome sequence of the sexually transmitted pathogen Trichomonas vaginalis.</title>
        <authorList>
            <person name="Carlton J.M."/>
            <person name="Hirt R.P."/>
            <person name="Silva J.C."/>
            <person name="Delcher A.L."/>
            <person name="Schatz M."/>
            <person name="Zhao Q."/>
            <person name="Wortman J.R."/>
            <person name="Bidwell S.L."/>
            <person name="Alsmark U.C.M."/>
            <person name="Besteiro S."/>
            <person name="Sicheritz-Ponten T."/>
            <person name="Noel C.J."/>
            <person name="Dacks J.B."/>
            <person name="Foster P.G."/>
            <person name="Simillion C."/>
            <person name="Van de Peer Y."/>
            <person name="Miranda-Saavedra D."/>
            <person name="Barton G.J."/>
            <person name="Westrop G.D."/>
            <person name="Mueller S."/>
            <person name="Dessi D."/>
            <person name="Fiori P.L."/>
            <person name="Ren Q."/>
            <person name="Paulsen I."/>
            <person name="Zhang H."/>
            <person name="Bastida-Corcuera F.D."/>
            <person name="Simoes-Barbosa A."/>
            <person name="Brown M.T."/>
            <person name="Hayes R.D."/>
            <person name="Mukherjee M."/>
            <person name="Okumura C.Y."/>
            <person name="Schneider R."/>
            <person name="Smith A.J."/>
            <person name="Vanacova S."/>
            <person name="Villalvazo M."/>
            <person name="Haas B.J."/>
            <person name="Pertea M."/>
            <person name="Feldblyum T.V."/>
            <person name="Utterback T.R."/>
            <person name="Shu C.L."/>
            <person name="Osoegawa K."/>
            <person name="de Jong P.J."/>
            <person name="Hrdy I."/>
            <person name="Horvathova L."/>
            <person name="Zubacova Z."/>
            <person name="Dolezal P."/>
            <person name="Malik S.B."/>
            <person name="Logsdon J.M. Jr."/>
            <person name="Henze K."/>
            <person name="Gupta A."/>
            <person name="Wang C.C."/>
            <person name="Dunne R.L."/>
            <person name="Upcroft J.A."/>
            <person name="Upcroft P."/>
            <person name="White O."/>
            <person name="Salzberg S.L."/>
            <person name="Tang P."/>
            <person name="Chiu C.-H."/>
            <person name="Lee Y.-S."/>
            <person name="Embley T.M."/>
            <person name="Coombs G.H."/>
            <person name="Mottram J.C."/>
            <person name="Tachezy J."/>
            <person name="Fraser-Liggett C.M."/>
            <person name="Johnson P.J."/>
        </authorList>
    </citation>
    <scope>NUCLEOTIDE SEQUENCE [LARGE SCALE GENOMIC DNA]</scope>
    <source>
        <strain evidence="4">G3</strain>
    </source>
</reference>
<dbReference type="GO" id="GO:0004674">
    <property type="term" value="F:protein serine/threonine kinase activity"/>
    <property type="evidence" value="ECO:0000318"/>
    <property type="project" value="GO_Central"/>
</dbReference>
<dbReference type="RefSeq" id="XP_001309961.1">
    <property type="nucleotide sequence ID" value="XM_001309960.1"/>
</dbReference>
<keyword evidence="4" id="KW-0418">Kinase</keyword>
<dbReference type="InterPro" id="IPR008271">
    <property type="entry name" value="Ser/Thr_kinase_AS"/>
</dbReference>
<sequence>MKSTNKEQMQVYHKIHDYVVGVEIARGAFSSIREAFRTDSPGSYAMKLISKKKIRQYITSKEMIFSDSVIAPLLFHPNIARVYQTIESVAQHFQIMDLFQKNTLLYYIQYNSLTTEQLLTYLDQILSAIEYLHLHDLCHRDIKPENILMTDGNEVKLTDFGFLTFSFDGKNSGTCGSPGYAAPEVFLFNVYDGKKADIWSIGVLVYSLFAGTCPFPSDLKQSPHIYLDQVDFTKIPDCVQSFVKDCLKLDPNERPTVSQLREYTCFDSIKRAQKNERPDLISPILKPQFYAPTKLSQYLSIPQTEILASLQQKGSSPEKILYSLQSELPFLPFPRLSSCPSPGRLPNILNDVFCEGSYKILSAISSHLLPMRFCISQQPQGELRAVLNTNGEDICFDIELFDMPGKNLCDVKIKAGKTAAAYAAELRKFLTDNFNVEKF</sequence>
<accession>A2FDK2</accession>
<dbReference type="PROSITE" id="PS50011">
    <property type="entry name" value="PROTEIN_KINASE_DOM"/>
    <property type="match status" value="1"/>
</dbReference>
<evidence type="ECO:0000259" key="3">
    <source>
        <dbReference type="PROSITE" id="PS50011"/>
    </source>
</evidence>
<dbReference type="Proteomes" id="UP000001542">
    <property type="component" value="Unassembled WGS sequence"/>
</dbReference>
<keyword evidence="1" id="KW-0547">Nucleotide-binding</keyword>
<dbReference type="eggNOG" id="KOG0583">
    <property type="taxonomic scope" value="Eukaryota"/>
</dbReference>
<feature type="domain" description="Protein kinase" evidence="3">
    <location>
        <begin position="18"/>
        <end position="266"/>
    </location>
</feature>
<keyword evidence="5" id="KW-1185">Reference proteome</keyword>
<evidence type="ECO:0000256" key="2">
    <source>
        <dbReference type="ARBA" id="ARBA00022840"/>
    </source>
</evidence>
<dbReference type="InterPro" id="IPR000719">
    <property type="entry name" value="Prot_kinase_dom"/>
</dbReference>
<evidence type="ECO:0000256" key="1">
    <source>
        <dbReference type="ARBA" id="ARBA00022741"/>
    </source>
</evidence>
<dbReference type="OrthoDB" id="4062651at2759"/>
<dbReference type="AlphaFoldDB" id="A2FDK2"/>
<dbReference type="Gene3D" id="1.10.510.10">
    <property type="entry name" value="Transferase(Phosphotransferase) domain 1"/>
    <property type="match status" value="1"/>
</dbReference>
<dbReference type="KEGG" id="tva:4754808"/>